<dbReference type="GeneID" id="9186844"/>
<accession>D5GJW5</accession>
<proteinExistence type="predicted"/>
<dbReference type="Proteomes" id="UP000006911">
    <property type="component" value="Unassembled WGS sequence"/>
</dbReference>
<evidence type="ECO:0000313" key="1">
    <source>
        <dbReference type="EMBL" id="CAZ84808.1"/>
    </source>
</evidence>
<protein>
    <submittedName>
        <fullName evidence="1">(Perigord truffle) hypothetical protein</fullName>
    </submittedName>
</protein>
<dbReference type="AlphaFoldDB" id="D5GJW5"/>
<dbReference type="RefSeq" id="XP_002840617.1">
    <property type="nucleotide sequence ID" value="XM_002840571.1"/>
</dbReference>
<gene>
    <name evidence="1" type="ORF">GSTUM_00009238001</name>
</gene>
<sequence length="60" mass="6714">MGTLLERDNLDVCCRGVLLFPRPLFLSPFSKCVRVHRGDVLLRCDLPGCADHDMGARKLS</sequence>
<name>D5GJW5_TUBMM</name>
<dbReference type="KEGG" id="tml:GSTUM_00009238001"/>
<dbReference type="HOGENOM" id="CLU_2943508_0_0_1"/>
<dbReference type="InParanoid" id="D5GJW5"/>
<keyword evidence="2" id="KW-1185">Reference proteome</keyword>
<organism evidence="1 2">
    <name type="scientific">Tuber melanosporum (strain Mel28)</name>
    <name type="common">Perigord black truffle</name>
    <dbReference type="NCBI Taxonomy" id="656061"/>
    <lineage>
        <taxon>Eukaryota</taxon>
        <taxon>Fungi</taxon>
        <taxon>Dikarya</taxon>
        <taxon>Ascomycota</taxon>
        <taxon>Pezizomycotina</taxon>
        <taxon>Pezizomycetes</taxon>
        <taxon>Pezizales</taxon>
        <taxon>Tuberaceae</taxon>
        <taxon>Tuber</taxon>
    </lineage>
</organism>
<dbReference type="EMBL" id="FN430334">
    <property type="protein sequence ID" value="CAZ84808.1"/>
    <property type="molecule type" value="Genomic_DNA"/>
</dbReference>
<evidence type="ECO:0000313" key="2">
    <source>
        <dbReference type="Proteomes" id="UP000006911"/>
    </source>
</evidence>
<reference evidence="1 2" key="1">
    <citation type="journal article" date="2010" name="Nature">
        <title>Perigord black truffle genome uncovers evolutionary origins and mechanisms of symbiosis.</title>
        <authorList>
            <person name="Martin F."/>
            <person name="Kohler A."/>
            <person name="Murat C."/>
            <person name="Balestrini R."/>
            <person name="Coutinho P.M."/>
            <person name="Jaillon O."/>
            <person name="Montanini B."/>
            <person name="Morin E."/>
            <person name="Noel B."/>
            <person name="Percudani R."/>
            <person name="Porcel B."/>
            <person name="Rubini A."/>
            <person name="Amicucci A."/>
            <person name="Amselem J."/>
            <person name="Anthouard V."/>
            <person name="Arcioni S."/>
            <person name="Artiguenave F."/>
            <person name="Aury J.M."/>
            <person name="Ballario P."/>
            <person name="Bolchi A."/>
            <person name="Brenna A."/>
            <person name="Brun A."/>
            <person name="Buee M."/>
            <person name="Cantarel B."/>
            <person name="Chevalier G."/>
            <person name="Couloux A."/>
            <person name="Da Silva C."/>
            <person name="Denoeud F."/>
            <person name="Duplessis S."/>
            <person name="Ghignone S."/>
            <person name="Hilselberger B."/>
            <person name="Iotti M."/>
            <person name="Marcais B."/>
            <person name="Mello A."/>
            <person name="Miranda M."/>
            <person name="Pacioni G."/>
            <person name="Quesneville H."/>
            <person name="Riccioni C."/>
            <person name="Ruotolo R."/>
            <person name="Splivallo R."/>
            <person name="Stocchi V."/>
            <person name="Tisserant E."/>
            <person name="Viscomi A.R."/>
            <person name="Zambonelli A."/>
            <person name="Zampieri E."/>
            <person name="Henrissat B."/>
            <person name="Lebrun M.H."/>
            <person name="Paolocci F."/>
            <person name="Bonfante P."/>
            <person name="Ottonello S."/>
            <person name="Wincker P."/>
        </authorList>
    </citation>
    <scope>NUCLEOTIDE SEQUENCE [LARGE SCALE GENOMIC DNA]</scope>
    <source>
        <strain evidence="1 2">Mel28</strain>
    </source>
</reference>